<dbReference type="NCBIfam" id="TIGR00354">
    <property type="entry name" value="polC"/>
    <property type="match status" value="1"/>
</dbReference>
<dbReference type="InterPro" id="IPR004475">
    <property type="entry name" value="PolC_DP2"/>
</dbReference>
<dbReference type="InterPro" id="IPR036844">
    <property type="entry name" value="Hint_dom_sf"/>
</dbReference>
<feature type="region of interest" description="Disordered" evidence="15">
    <location>
        <begin position="1061"/>
        <end position="1086"/>
    </location>
</feature>
<proteinExistence type="inferred from homology"/>
<evidence type="ECO:0000256" key="14">
    <source>
        <dbReference type="HAMAP-Rule" id="MF_00324"/>
    </source>
</evidence>
<dbReference type="Gene3D" id="2.170.16.10">
    <property type="entry name" value="Hedgehog/Intein (Hint) domain"/>
    <property type="match status" value="1"/>
</dbReference>
<sequence length="1377" mass="152504">MHEDDERYFARIEGRLDEAFDLARAAKEQGRDPQPEVEIPVAKDMADRVENILGIPGVAERVRELEGEMSREEAALELVNDFVEGSVGDYDSRAGKVEGAVRTAVALLTEGVVAAPIEGIDRVEILENDDGTEFVNVYYAGPIRSAGGTAQALSVLVADFARSLLGIDEYEAREVETERYAEEVALYDKETGLQYSPKDKETKFIAKHMPIMLDGEATGDEEVSGFRDLERVDTNSARGGMCLVLAEGIALKAPKIQRYTRQLDEVDWPWLQDLIDGTYYDGADGDGEDAEDAEAEDDDEAAADEEADDAPDGSPEPTGPARVEPATKYLRDLIAGRPVFGHPSEAGGFRLRYGRSRNHGFATAGVHPATMHLVDDFLATGTQIKTERPGKAGGVIPVDSIEGPTVRLANGDVRRIDDPAEALEVRNGVEEILDLGEYLVNFGEFVENNHPLAPASYVHEWWVQEFASAGAPVQALEDDPGVELDDPSPKEAFAWATDYDCHLHPKYTYLWHDISVSEFETLADAAASGRIAEVESDGGMVVRSGDAAPTDGVLELDRTGELTRTLERLLVEHTQTEETLRVPNWRLFVRSLGLSDSLEKEWTDLSPEAREWDGGDNAVKAVNEVAPFDVRERAPTRIGNRMGRPEKSESRDLSPAVHTLFPITEMGGNQRNVGEAARARNDRGQRGKLDVLVGDRMCPDCGAHTYKNRCPDCEVHTEPHFECEDCGTVLEPDESGRVYCERCEREVESVDWFSVDLASELRSALETVGERESSYPILKGVKGLTSANKTPEPLEKGILRAKHGVSSFKDGTVRYDMTDLPVTSVRPAELDVTVDHFRELGYETDIDGEPLRFDDQLVELKVQDIVLSDGAAEHMLKTADFVDDLLEKFYGLEPFYQVEERDDLIGELVFGMAPHTSAAVVGRVVGFTSAAVGYAHPYFHAAKRRNCFHPETKIWYRDEIDEWHHGRIDEFVEARLEDPDTDDFGTLVQELDGDVFVPSIDEDGGEVVKPVEAVSKHRAPDQMVRIETRNGRELTVTPDHKMLRFDGADIEEIRATEIGLGDSIPVGSAPPENASTGGAATSVATDGGTTADEVVTVDYVGSDTDHTYCLTVEETHTVLSNGVYAKQCDGDEDCVMLLMDGLLNFSKEFLPDKRGGQMDAPLVMSSRIDPSEIDDEAHNMDIVRRYPESFYEASLRMADPGEVEEDIKLGEDTLGTDDEYRGFEHTHDTTDIALGPDLSAYKTLGSMMDKMDAQLELARKLRAVDETDVAERVIEYHFLPDLIGNLRAFSRQETRCLDCGEKYRRMPLTGDCRECGGRVNLTVHQGSVNKYMETAIQVAEEFDCRPYTKQRLEVLEKSLESVFENDKNKASKLGDFM</sequence>
<keyword evidence="8 14" id="KW-0269">Exonuclease</keyword>
<feature type="compositionally biased region" description="Acidic residues" evidence="15">
    <location>
        <begin position="283"/>
        <end position="311"/>
    </location>
</feature>
<evidence type="ECO:0000313" key="18">
    <source>
        <dbReference type="EMBL" id="MDS0296008.1"/>
    </source>
</evidence>
<evidence type="ECO:0000256" key="2">
    <source>
        <dbReference type="ARBA" id="ARBA00011315"/>
    </source>
</evidence>
<dbReference type="InterPro" id="IPR003586">
    <property type="entry name" value="Hint_dom_C"/>
</dbReference>
<dbReference type="SUPFAM" id="SSF51294">
    <property type="entry name" value="Hedgehog/intein (Hint) domain"/>
    <property type="match status" value="1"/>
</dbReference>
<dbReference type="RefSeq" id="WP_310929990.1">
    <property type="nucleotide sequence ID" value="NZ_JAMQOQ010000005.1"/>
</dbReference>
<comment type="catalytic activity">
    <reaction evidence="13 14">
        <text>DNA(n) + a 2'-deoxyribonucleoside 5'-triphosphate = DNA(n+1) + diphosphate</text>
        <dbReference type="Rhea" id="RHEA:22508"/>
        <dbReference type="Rhea" id="RHEA-COMP:17339"/>
        <dbReference type="Rhea" id="RHEA-COMP:17340"/>
        <dbReference type="ChEBI" id="CHEBI:33019"/>
        <dbReference type="ChEBI" id="CHEBI:61560"/>
        <dbReference type="ChEBI" id="CHEBI:173112"/>
        <dbReference type="EC" id="2.7.7.7"/>
    </reaction>
</comment>
<dbReference type="EC" id="2.7.7.7" evidence="14"/>
<protein>
    <recommendedName>
        <fullName evidence="14">DNA polymerase II large subunit</fullName>
        <shortName evidence="14">Pol II</shortName>
        <ecNumber evidence="14">2.7.7.7</ecNumber>
    </recommendedName>
    <alternativeName>
        <fullName evidence="14">Exodeoxyribonuclease large subunit</fullName>
        <ecNumber evidence="14">3.1.11.1</ecNumber>
    </alternativeName>
</protein>
<dbReference type="HAMAP" id="MF_00324">
    <property type="entry name" value="DNApol_II_L_arch"/>
    <property type="match status" value="1"/>
</dbReference>
<keyword evidence="19" id="KW-1185">Reference proteome</keyword>
<keyword evidence="4 14" id="KW-0548">Nucleotidyltransferase</keyword>
<evidence type="ECO:0000256" key="12">
    <source>
        <dbReference type="ARBA" id="ARBA00025068"/>
    </source>
</evidence>
<accession>A0ABU2G6U4</accession>
<comment type="subunit">
    <text evidence="2 14">Heterodimer of a large subunit and a small subunit.</text>
</comment>
<dbReference type="InterPro" id="IPR003587">
    <property type="entry name" value="Hint_dom_N"/>
</dbReference>
<evidence type="ECO:0000256" key="5">
    <source>
        <dbReference type="ARBA" id="ARBA00022705"/>
    </source>
</evidence>
<dbReference type="EMBL" id="JAMQOQ010000005">
    <property type="protein sequence ID" value="MDS0296008.1"/>
    <property type="molecule type" value="Genomic_DNA"/>
</dbReference>
<dbReference type="PANTHER" id="PTHR42210">
    <property type="entry name" value="DNA POLYMERASE II LARGE SUBUNIT"/>
    <property type="match status" value="1"/>
</dbReference>
<evidence type="ECO:0000256" key="6">
    <source>
        <dbReference type="ARBA" id="ARBA00022722"/>
    </source>
</evidence>
<dbReference type="InterPro" id="IPR006141">
    <property type="entry name" value="Intein_N"/>
</dbReference>
<keyword evidence="11 14" id="KW-0511">Multifunctional enzyme</keyword>
<dbReference type="Pfam" id="PF14890">
    <property type="entry name" value="Intein_splicing"/>
    <property type="match status" value="1"/>
</dbReference>
<comment type="caution">
    <text evidence="18">The sequence shown here is derived from an EMBL/GenBank/DDBJ whole genome shotgun (WGS) entry which is preliminary data.</text>
</comment>
<dbReference type="CDD" id="cd00081">
    <property type="entry name" value="Hint"/>
    <property type="match status" value="1"/>
</dbReference>
<evidence type="ECO:0000259" key="16">
    <source>
        <dbReference type="SMART" id="SM00305"/>
    </source>
</evidence>
<feature type="domain" description="Hint" evidence="17">
    <location>
        <begin position="945"/>
        <end position="1068"/>
    </location>
</feature>
<keyword evidence="6 14" id="KW-0540">Nuclease</keyword>
<keyword evidence="10 14" id="KW-0238">DNA-binding</keyword>
<dbReference type="SMART" id="SM00306">
    <property type="entry name" value="HintN"/>
    <property type="match status" value="1"/>
</dbReference>
<dbReference type="GO" id="GO:0003887">
    <property type="term" value="F:DNA-directed DNA polymerase activity"/>
    <property type="evidence" value="ECO:0007669"/>
    <property type="project" value="UniProtKB-KW"/>
</dbReference>
<dbReference type="EC" id="3.1.11.1" evidence="14"/>
<feature type="compositionally biased region" description="Low complexity" evidence="15">
    <location>
        <begin position="1074"/>
        <end position="1086"/>
    </location>
</feature>
<dbReference type="InterPro" id="IPR016033">
    <property type="entry name" value="PolC_DP2_N"/>
</dbReference>
<feature type="domain" description="Hint" evidence="16">
    <location>
        <begin position="1086"/>
        <end position="1133"/>
    </location>
</feature>
<comment type="catalytic activity">
    <reaction evidence="14">
        <text>Exonucleolytic cleavage in the 3'- to 5'-direction to yield nucleoside 5'-phosphates.</text>
        <dbReference type="EC" id="3.1.11.1"/>
    </reaction>
</comment>
<dbReference type="Pfam" id="PF03833">
    <property type="entry name" value="PolC_DP2_N"/>
    <property type="match status" value="1"/>
</dbReference>
<comment type="similarity">
    <text evidence="1 14">Belongs to the archaeal DNA polymerase II family.</text>
</comment>
<dbReference type="NCBIfam" id="TIGR01445">
    <property type="entry name" value="intein_Nterm"/>
    <property type="match status" value="1"/>
</dbReference>
<dbReference type="Pfam" id="PF24844">
    <property type="entry name" value="PolC_DP2_central"/>
    <property type="match status" value="1"/>
</dbReference>
<dbReference type="Pfam" id="PF24846">
    <property type="entry name" value="PolC_DP2_cat"/>
    <property type="match status" value="2"/>
</dbReference>
<evidence type="ECO:0000259" key="17">
    <source>
        <dbReference type="SMART" id="SM00306"/>
    </source>
</evidence>
<name>A0ABU2G6U4_9EURY</name>
<dbReference type="PROSITE" id="PS50817">
    <property type="entry name" value="INTEIN_N_TER"/>
    <property type="match status" value="1"/>
</dbReference>
<evidence type="ECO:0000256" key="7">
    <source>
        <dbReference type="ARBA" id="ARBA00022801"/>
    </source>
</evidence>
<comment type="function">
    <text evidence="12 14">Possesses two activities: a DNA synthesis (polymerase) and an exonucleolytic activity that degrades single-stranded DNA in the 3'- to 5'-direction. Has a template-primer preference which is characteristic of a replicative DNA polymerase.</text>
</comment>
<evidence type="ECO:0000256" key="11">
    <source>
        <dbReference type="ARBA" id="ARBA00023268"/>
    </source>
</evidence>
<evidence type="ECO:0000256" key="15">
    <source>
        <dbReference type="SAM" id="MobiDB-lite"/>
    </source>
</evidence>
<keyword evidence="9 14" id="KW-0239">DNA-directed DNA polymerase</keyword>
<evidence type="ECO:0000256" key="4">
    <source>
        <dbReference type="ARBA" id="ARBA00022695"/>
    </source>
</evidence>
<evidence type="ECO:0000256" key="13">
    <source>
        <dbReference type="ARBA" id="ARBA00049244"/>
    </source>
</evidence>
<evidence type="ECO:0000256" key="1">
    <source>
        <dbReference type="ARBA" id="ARBA00011053"/>
    </source>
</evidence>
<dbReference type="InterPro" id="IPR056172">
    <property type="entry name" value="PolC_DP2_cat_dom"/>
</dbReference>
<dbReference type="NCBIfam" id="TIGR01443">
    <property type="entry name" value="intein_Cterm"/>
    <property type="match status" value="1"/>
</dbReference>
<keyword evidence="3 14" id="KW-0808">Transferase</keyword>
<dbReference type="Proteomes" id="UP001254813">
    <property type="component" value="Unassembled WGS sequence"/>
</dbReference>
<organism evidence="18 19">
    <name type="scientific">Halogeometricum luteum</name>
    <dbReference type="NCBI Taxonomy" id="2950537"/>
    <lineage>
        <taxon>Archaea</taxon>
        <taxon>Methanobacteriati</taxon>
        <taxon>Methanobacteriota</taxon>
        <taxon>Stenosarchaea group</taxon>
        <taxon>Halobacteria</taxon>
        <taxon>Halobacteriales</taxon>
        <taxon>Haloferacaceae</taxon>
        <taxon>Halogeometricum</taxon>
    </lineage>
</organism>
<evidence type="ECO:0000256" key="3">
    <source>
        <dbReference type="ARBA" id="ARBA00022679"/>
    </source>
</evidence>
<dbReference type="InterPro" id="IPR030934">
    <property type="entry name" value="Intein_C"/>
</dbReference>
<evidence type="ECO:0000256" key="10">
    <source>
        <dbReference type="ARBA" id="ARBA00023125"/>
    </source>
</evidence>
<keyword evidence="5 14" id="KW-0235">DNA replication</keyword>
<dbReference type="InterPro" id="IPR056171">
    <property type="entry name" value="PolC_DP2_central_dom"/>
</dbReference>
<feature type="region of interest" description="Disordered" evidence="15">
    <location>
        <begin position="279"/>
        <end position="323"/>
    </location>
</feature>
<evidence type="ECO:0000256" key="9">
    <source>
        <dbReference type="ARBA" id="ARBA00022932"/>
    </source>
</evidence>
<gene>
    <name evidence="14" type="primary">polC</name>
    <name evidence="18" type="ORF">NDI79_17680</name>
</gene>
<dbReference type="NCBIfam" id="NF011302">
    <property type="entry name" value="PRK14714.1"/>
    <property type="match status" value="1"/>
</dbReference>
<reference evidence="18 19" key="1">
    <citation type="submission" date="2022-06" db="EMBL/GenBank/DDBJ databases">
        <title>Halogeometricum sp. a new haloarchaeum isolate from saline soil.</title>
        <authorList>
            <person name="Strakova D."/>
            <person name="Galisteo C."/>
            <person name="Sanchez-Porro C."/>
            <person name="Ventosa A."/>
        </authorList>
    </citation>
    <scope>NUCLEOTIDE SEQUENCE [LARGE SCALE GENOMIC DNA]</scope>
    <source>
        <strain evidence="19">S3BR25-2</strain>
    </source>
</reference>
<dbReference type="PANTHER" id="PTHR42210:SF1">
    <property type="entry name" value="DNA POLYMERASE II LARGE SUBUNIT"/>
    <property type="match status" value="1"/>
</dbReference>
<keyword evidence="7 14" id="KW-0378">Hydrolase</keyword>
<dbReference type="SMART" id="SM00305">
    <property type="entry name" value="HintC"/>
    <property type="match status" value="1"/>
</dbReference>
<evidence type="ECO:0000313" key="19">
    <source>
        <dbReference type="Proteomes" id="UP001254813"/>
    </source>
</evidence>
<evidence type="ECO:0000256" key="8">
    <source>
        <dbReference type="ARBA" id="ARBA00022839"/>
    </source>
</evidence>